<name>A0ABX2CZE6_9CYAN</name>
<keyword evidence="3" id="KW-1185">Reference proteome</keyword>
<proteinExistence type="predicted"/>
<gene>
    <name evidence="2" type="ORF">E5S67_03424</name>
</gene>
<dbReference type="EMBL" id="SRRZ01000061">
    <property type="protein sequence ID" value="NQE35689.1"/>
    <property type="molecule type" value="Genomic_DNA"/>
</dbReference>
<protein>
    <recommendedName>
        <fullName evidence="1">KAP NTPase domain-containing protein</fullName>
    </recommendedName>
</protein>
<dbReference type="Pfam" id="PF07693">
    <property type="entry name" value="KAP_NTPase"/>
    <property type="match status" value="1"/>
</dbReference>
<dbReference type="Gene3D" id="3.40.50.300">
    <property type="entry name" value="P-loop containing nucleotide triphosphate hydrolases"/>
    <property type="match status" value="1"/>
</dbReference>
<evidence type="ECO:0000313" key="2">
    <source>
        <dbReference type="EMBL" id="NQE35689.1"/>
    </source>
</evidence>
<dbReference type="RefSeq" id="WP_172189290.1">
    <property type="nucleotide sequence ID" value="NZ_CAWPPK010000276.1"/>
</dbReference>
<dbReference type="SUPFAM" id="SSF52540">
    <property type="entry name" value="P-loop containing nucleoside triphosphate hydrolases"/>
    <property type="match status" value="1"/>
</dbReference>
<evidence type="ECO:0000313" key="3">
    <source>
        <dbReference type="Proteomes" id="UP000702425"/>
    </source>
</evidence>
<feature type="domain" description="KAP NTPase" evidence="1">
    <location>
        <begin position="40"/>
        <end position="238"/>
    </location>
</feature>
<evidence type="ECO:0000259" key="1">
    <source>
        <dbReference type="Pfam" id="PF07693"/>
    </source>
</evidence>
<reference evidence="2 3" key="1">
    <citation type="journal article" date="2020" name="Sci. Rep.">
        <title>A novel cyanobacterial geosmin producer, revising GeoA distribution and dispersion patterns in Bacteria.</title>
        <authorList>
            <person name="Churro C."/>
            <person name="Semedo-Aguiar A.P."/>
            <person name="Silva A.D."/>
            <person name="Pereira-Leal J.B."/>
            <person name="Leite R.B."/>
        </authorList>
    </citation>
    <scope>NUCLEOTIDE SEQUENCE [LARGE SCALE GENOMIC DNA]</scope>
    <source>
        <strain evidence="2 3">IPMA8</strain>
    </source>
</reference>
<comment type="caution">
    <text evidence="2">The sequence shown here is derived from an EMBL/GenBank/DDBJ whole genome shotgun (WGS) entry which is preliminary data.</text>
</comment>
<accession>A0ABX2CZE6</accession>
<dbReference type="Proteomes" id="UP000702425">
    <property type="component" value="Unassembled WGS sequence"/>
</dbReference>
<dbReference type="InterPro" id="IPR027417">
    <property type="entry name" value="P-loop_NTPase"/>
</dbReference>
<sequence>MRLDFDKFWNACNPSESLKLGHAEDLRYYIDFSEVRGGKIINVFKRTITRSSSDKPTCQLFTGHIGCGKSTELSRLQKELTDEGFHVVYFESTEDLDEMDLDLTDIMLAIARRVTQSLEEGNISLQPQGFKEFLKNSWNFLQTPVTLEAEGELFGNKFKGNTDGNLEVSLPLGIAKITAKTKSNPDLRSKLRQYMEPQANKMLELINQEIIDVAINQLKQRGQKGLVVIVDNLDRIVSQSNASGRLLPEYIFIDRGDQLRKLNCHLVYTLPLGLIFGNESEILKNRLGGGVGPQVLPMVPVKKRDGSECVEGMNLLRRMVMSRAFPDVPTEEHITLITEVFDTPETLDELCRVSGGHLRNLMGMLFGCLQQDDPPISQNVLKSVIRSSRDTLKNGIDNDRWELLFKVVKEQSINGDKEYQDLLRNLWVFEYVDTQGNWFALNPLLMETDKFKLWEQQNY</sequence>
<dbReference type="InterPro" id="IPR011646">
    <property type="entry name" value="KAP_P-loop"/>
</dbReference>
<organism evidence="2 3">
    <name type="scientific">Microcoleus asticus IPMA8</name>
    <dbReference type="NCBI Taxonomy" id="2563858"/>
    <lineage>
        <taxon>Bacteria</taxon>
        <taxon>Bacillati</taxon>
        <taxon>Cyanobacteriota</taxon>
        <taxon>Cyanophyceae</taxon>
        <taxon>Oscillatoriophycideae</taxon>
        <taxon>Oscillatoriales</taxon>
        <taxon>Microcoleaceae</taxon>
        <taxon>Microcoleus</taxon>
        <taxon>Microcoleus asticus</taxon>
    </lineage>
</organism>